<dbReference type="AlphaFoldDB" id="A0A2L2XHA7"/>
<keyword evidence="4" id="KW-1185">Reference proteome</keyword>
<dbReference type="OrthoDB" id="2023214at2"/>
<dbReference type="SUPFAM" id="SSF55383">
    <property type="entry name" value="Copper amine oxidase, domain N"/>
    <property type="match status" value="2"/>
</dbReference>
<dbReference type="Proteomes" id="UP000239549">
    <property type="component" value="Unassembled WGS sequence"/>
</dbReference>
<evidence type="ECO:0000313" key="4">
    <source>
        <dbReference type="Proteomes" id="UP000239549"/>
    </source>
</evidence>
<comment type="caution">
    <text evidence="3">The sequence shown here is derived from an EMBL/GenBank/DDBJ whole genome shotgun (WGS) entry which is preliminary data.</text>
</comment>
<reference evidence="4" key="1">
    <citation type="submission" date="2018-02" db="EMBL/GenBank/DDBJ databases">
        <title>Genome sequence of Desulfocucumis palustris strain NAW-5.</title>
        <authorList>
            <person name="Watanabe M."/>
            <person name="Kojima H."/>
            <person name="Fukui M."/>
        </authorList>
    </citation>
    <scope>NUCLEOTIDE SEQUENCE [LARGE SCALE GENOMIC DNA]</scope>
    <source>
        <strain evidence="4">NAW-5</strain>
    </source>
</reference>
<feature type="chain" id="PRO_5014908396" description="Copper amine oxidase-like N-terminal domain-containing protein" evidence="1">
    <location>
        <begin position="28"/>
        <end position="728"/>
    </location>
</feature>
<dbReference type="Gene3D" id="3.30.457.10">
    <property type="entry name" value="Copper amine oxidase-like, N-terminal domain"/>
    <property type="match status" value="2"/>
</dbReference>
<evidence type="ECO:0000259" key="2">
    <source>
        <dbReference type="Pfam" id="PF07833"/>
    </source>
</evidence>
<protein>
    <recommendedName>
        <fullName evidence="2">Copper amine oxidase-like N-terminal domain-containing protein</fullName>
    </recommendedName>
</protein>
<sequence>MKRSKFLALLLTFALLGTLLLPTAGFAAGLTSNYVDREVNVGDKESEATFGSLYIKESEDFPNAFSEDETDPSVITITLVDGVEFPSDVVDDEDAEAIFGNSSPTLDYVIQSITDTSVTVEVYSTEADKEKEKLQVDFDNLEIDSDFSGAVEVRVDSLDNAITSGEYVIGNVLGSECTATVVNKKTVAVGDTGVKLGTIRITENAKGAMVDGSEIVITLPDDYEWNEDNDTDGPVILGGSLASAYEDDYDIDDEEITLYFSESGLDYRGILDITPVVDIPYDAEPGDCEVEVEGDGDLDMNSVDLVLAKVEDFGNEVSIEKVKEFFAGQYDKELAEITVEQNTEDSINSGRYIVAELSSNAKFIYDREDIDEDDSKLKLGDFPCTEISDNKIVWKTTDDVEDDTEFSIDKLRIALNLSQPGDVTMKFSGSAGVEGELVVAKSLAPVTATVENATEVKIGVQAQTVGDVIIKEAGAEAIDEDGPKTLLLKAPDGVSFASRPTAEVIEGDLKLDNSNLVKFRDDNGDGMYDVVLVETDKVSKNASAVKFSNIKLNVDRSYPEGPLTLRVGGSAIVDADAADMFNSSWAASVAAATVVTPAPDQENGSAMFLVGNNFYNLNGQMKMMDVAPYIKNGRTYVPVRYLAYVCGLKDENIGWDEASQTVTLTKGDTVVTMMVGSTTLTAGETTTTMDVAPEVVNGRTMLPARYVAEAFGGTVTWNADTNAVGIEF</sequence>
<evidence type="ECO:0000256" key="1">
    <source>
        <dbReference type="SAM" id="SignalP"/>
    </source>
</evidence>
<dbReference type="RefSeq" id="WP_104373673.1">
    <property type="nucleotide sequence ID" value="NZ_BFAV01000179.1"/>
</dbReference>
<evidence type="ECO:0000313" key="3">
    <source>
        <dbReference type="EMBL" id="GBF35618.1"/>
    </source>
</evidence>
<accession>A0A2L2XHA7</accession>
<dbReference type="EMBL" id="BFAV01000179">
    <property type="protein sequence ID" value="GBF35618.1"/>
    <property type="molecule type" value="Genomic_DNA"/>
</dbReference>
<name>A0A2L2XHA7_9FIRM</name>
<dbReference type="InterPro" id="IPR036582">
    <property type="entry name" value="Mao_N_sf"/>
</dbReference>
<dbReference type="Pfam" id="PF07833">
    <property type="entry name" value="Cu_amine_oxidN1"/>
    <property type="match status" value="1"/>
</dbReference>
<organism evidence="3 4">
    <name type="scientific">Desulfocucumis palustris</name>
    <dbReference type="NCBI Taxonomy" id="1898651"/>
    <lineage>
        <taxon>Bacteria</taxon>
        <taxon>Bacillati</taxon>
        <taxon>Bacillota</taxon>
        <taxon>Clostridia</taxon>
        <taxon>Eubacteriales</taxon>
        <taxon>Desulfocucumaceae</taxon>
        <taxon>Desulfocucumis</taxon>
    </lineage>
</organism>
<gene>
    <name evidence="3" type="ORF">DCCM_4747</name>
</gene>
<dbReference type="InterPro" id="IPR012854">
    <property type="entry name" value="Cu_amine_oxidase-like_N"/>
</dbReference>
<proteinExistence type="predicted"/>
<feature type="domain" description="Copper amine oxidase-like N-terminal" evidence="2">
    <location>
        <begin position="617"/>
        <end position="724"/>
    </location>
</feature>
<feature type="signal peptide" evidence="1">
    <location>
        <begin position="1"/>
        <end position="27"/>
    </location>
</feature>
<keyword evidence="1" id="KW-0732">Signal</keyword>